<dbReference type="Gene3D" id="1.10.10.10">
    <property type="entry name" value="Winged helix-like DNA-binding domain superfamily/Winged helix DNA-binding domain"/>
    <property type="match status" value="1"/>
</dbReference>
<evidence type="ECO:0000256" key="4">
    <source>
        <dbReference type="ARBA" id="ARBA00023163"/>
    </source>
</evidence>
<evidence type="ECO:0000256" key="1">
    <source>
        <dbReference type="ARBA" id="ARBA00009437"/>
    </source>
</evidence>
<dbReference type="PROSITE" id="PS50931">
    <property type="entry name" value="HTH_LYSR"/>
    <property type="match status" value="1"/>
</dbReference>
<dbReference type="Proteomes" id="UP000609849">
    <property type="component" value="Unassembled WGS sequence"/>
</dbReference>
<keyword evidence="2" id="KW-0805">Transcription regulation</keyword>
<dbReference type="PANTHER" id="PTHR30126">
    <property type="entry name" value="HTH-TYPE TRANSCRIPTIONAL REGULATOR"/>
    <property type="match status" value="1"/>
</dbReference>
<dbReference type="InterPro" id="IPR036388">
    <property type="entry name" value="WH-like_DNA-bd_sf"/>
</dbReference>
<gene>
    <name evidence="6" type="ORF">H8923_03915</name>
</gene>
<dbReference type="Gene3D" id="3.40.190.10">
    <property type="entry name" value="Periplasmic binding protein-like II"/>
    <property type="match status" value="2"/>
</dbReference>
<dbReference type="Pfam" id="PF03466">
    <property type="entry name" value="LysR_substrate"/>
    <property type="match status" value="1"/>
</dbReference>
<dbReference type="InterPro" id="IPR000847">
    <property type="entry name" value="LysR_HTH_N"/>
</dbReference>
<protein>
    <submittedName>
        <fullName evidence="6">LysR family transcriptional regulator</fullName>
    </submittedName>
</protein>
<dbReference type="PANTHER" id="PTHR30126:SF40">
    <property type="entry name" value="HTH-TYPE TRANSCRIPTIONAL REGULATOR GLTR"/>
    <property type="match status" value="1"/>
</dbReference>
<dbReference type="PRINTS" id="PR00039">
    <property type="entry name" value="HTHLYSR"/>
</dbReference>
<name>A0ABR7JLW4_9FIRM</name>
<keyword evidence="7" id="KW-1185">Reference proteome</keyword>
<comment type="similarity">
    <text evidence="1">Belongs to the LysR transcriptional regulatory family.</text>
</comment>
<dbReference type="SUPFAM" id="SSF53850">
    <property type="entry name" value="Periplasmic binding protein-like II"/>
    <property type="match status" value="1"/>
</dbReference>
<evidence type="ECO:0000313" key="7">
    <source>
        <dbReference type="Proteomes" id="UP000609849"/>
    </source>
</evidence>
<dbReference type="InterPro" id="IPR036390">
    <property type="entry name" value="WH_DNA-bd_sf"/>
</dbReference>
<dbReference type="Pfam" id="PF00126">
    <property type="entry name" value="HTH_1"/>
    <property type="match status" value="1"/>
</dbReference>
<evidence type="ECO:0000313" key="6">
    <source>
        <dbReference type="EMBL" id="MBC5995894.1"/>
    </source>
</evidence>
<evidence type="ECO:0000256" key="2">
    <source>
        <dbReference type="ARBA" id="ARBA00023015"/>
    </source>
</evidence>
<evidence type="ECO:0000256" key="3">
    <source>
        <dbReference type="ARBA" id="ARBA00023125"/>
    </source>
</evidence>
<keyword evidence="4" id="KW-0804">Transcription</keyword>
<accession>A0ABR7JLW4</accession>
<dbReference type="EMBL" id="JACRWE010000002">
    <property type="protein sequence ID" value="MBC5995894.1"/>
    <property type="molecule type" value="Genomic_DNA"/>
</dbReference>
<dbReference type="SUPFAM" id="SSF46785">
    <property type="entry name" value="Winged helix' DNA-binding domain"/>
    <property type="match status" value="1"/>
</dbReference>
<comment type="caution">
    <text evidence="6">The sequence shown here is derived from an EMBL/GenBank/DDBJ whole genome shotgun (WGS) entry which is preliminary data.</text>
</comment>
<reference evidence="6 7" key="1">
    <citation type="submission" date="2020-08" db="EMBL/GenBank/DDBJ databases">
        <authorList>
            <person name="Liu C."/>
            <person name="Sun Q."/>
        </authorList>
    </citation>
    <scope>NUCLEOTIDE SEQUENCE [LARGE SCALE GENOMIC DNA]</scope>
    <source>
        <strain evidence="6 7">NSJ-18</strain>
    </source>
</reference>
<organism evidence="6 7">
    <name type="scientific">Romboutsia faecis</name>
    <dbReference type="NCBI Taxonomy" id="2764597"/>
    <lineage>
        <taxon>Bacteria</taxon>
        <taxon>Bacillati</taxon>
        <taxon>Bacillota</taxon>
        <taxon>Clostridia</taxon>
        <taxon>Peptostreptococcales</taxon>
        <taxon>Peptostreptococcaceae</taxon>
        <taxon>Romboutsia</taxon>
    </lineage>
</organism>
<keyword evidence="3" id="KW-0238">DNA-binding</keyword>
<sequence>MIDFRLKTFIDLCETKSYTKTAKNLSITQPAVSQHIKLLEEKYNLKLFDYMSKKLVLTQEGIDFLCNVQKLQTMSINIEHHLKDSSTRHKSLVFGATRTIGEFYLPKYLKDYLRLYPKDNLSMVVNNTKFLLENLNKGNIEFAIIEGHFDKAEYETYLVSKEKLVAIASPLNKLTLKQSISFEDLCKETLIIREKGSGSREIFEIHLYENNYSYESFNHIVEIGNINVIKDLIKDNLGVSIMYEKAAQKEISKKELVILDINNMNLYHEFNFIFLKNSIFASNYKKFYDFLVNS</sequence>
<feature type="domain" description="HTH lysR-type" evidence="5">
    <location>
        <begin position="1"/>
        <end position="58"/>
    </location>
</feature>
<evidence type="ECO:0000259" key="5">
    <source>
        <dbReference type="PROSITE" id="PS50931"/>
    </source>
</evidence>
<dbReference type="RefSeq" id="WP_153923834.1">
    <property type="nucleotide sequence ID" value="NZ_JACRWE010000002.1"/>
</dbReference>
<dbReference type="InterPro" id="IPR005119">
    <property type="entry name" value="LysR_subst-bd"/>
</dbReference>
<proteinExistence type="inferred from homology"/>